<keyword evidence="3" id="KW-1185">Reference proteome</keyword>
<dbReference type="Proteomes" id="UP000198862">
    <property type="component" value="Unassembled WGS sequence"/>
</dbReference>
<dbReference type="STRING" id="1123010.SAMN02745724_00679"/>
<organism evidence="2 3">
    <name type="scientific">Pseudoalteromonas denitrificans DSM 6059</name>
    <dbReference type="NCBI Taxonomy" id="1123010"/>
    <lineage>
        <taxon>Bacteria</taxon>
        <taxon>Pseudomonadati</taxon>
        <taxon>Pseudomonadota</taxon>
        <taxon>Gammaproteobacteria</taxon>
        <taxon>Alteromonadales</taxon>
        <taxon>Pseudoalteromonadaceae</taxon>
        <taxon>Pseudoalteromonas</taxon>
    </lineage>
</organism>
<keyword evidence="1" id="KW-0472">Membrane</keyword>
<sequence length="293" mass="32917">MIAKRVFFKKRTIVTFLCTAILIVFYLGLTSSTVKNHSIPVFFDISAQCQTKSTTNENNLVIYVPSEVVAKQVSLKLCKDDVVAKQYGQVMVHWGYKLGDSVEFLGKGIADLILAKENIMQAFMAESTYNYQAVLGYSSYTAFFISLKEKPKLNKLYFLDKKIGLLDYPTSRSGHILPKALFKNLAINIAHLDVTYASSHEGLRALLSSGKVDLIASYWKADDEKNFSLNYITPMSDQISGSKWYLKMDLENTDLLCAVQKNLLELAQEQSASYFNQVKLYKSCPSNIILGEG</sequence>
<reference evidence="2 3" key="1">
    <citation type="submission" date="2016-10" db="EMBL/GenBank/DDBJ databases">
        <authorList>
            <person name="de Groot N.N."/>
        </authorList>
    </citation>
    <scope>NUCLEOTIDE SEQUENCE [LARGE SCALE GENOMIC DNA]</scope>
    <source>
        <strain evidence="2 3">DSM 6059</strain>
    </source>
</reference>
<accession>A0A1I1FQX4</accession>
<dbReference type="RefSeq" id="WP_245763743.1">
    <property type="nucleotide sequence ID" value="NZ_FOLO01000003.1"/>
</dbReference>
<protein>
    <submittedName>
        <fullName evidence="2">Uncharacterized protein</fullName>
    </submittedName>
</protein>
<keyword evidence="1" id="KW-0812">Transmembrane</keyword>
<evidence type="ECO:0000313" key="3">
    <source>
        <dbReference type="Proteomes" id="UP000198862"/>
    </source>
</evidence>
<dbReference type="AlphaFoldDB" id="A0A1I1FQX4"/>
<proteinExistence type="predicted"/>
<evidence type="ECO:0000313" key="2">
    <source>
        <dbReference type="EMBL" id="SFC00008.1"/>
    </source>
</evidence>
<keyword evidence="1" id="KW-1133">Transmembrane helix</keyword>
<evidence type="ECO:0000256" key="1">
    <source>
        <dbReference type="SAM" id="Phobius"/>
    </source>
</evidence>
<feature type="transmembrane region" description="Helical" evidence="1">
    <location>
        <begin position="12"/>
        <end position="29"/>
    </location>
</feature>
<name>A0A1I1FQX4_9GAMM</name>
<gene>
    <name evidence="2" type="ORF">SAMN02745724_00679</name>
</gene>
<dbReference type="EMBL" id="FOLO01000003">
    <property type="protein sequence ID" value="SFC00008.1"/>
    <property type="molecule type" value="Genomic_DNA"/>
</dbReference>